<evidence type="ECO:0000259" key="6">
    <source>
        <dbReference type="PROSITE" id="PS51898"/>
    </source>
</evidence>
<dbReference type="Proteomes" id="UP000032430">
    <property type="component" value="Chromosome I"/>
</dbReference>
<dbReference type="AlphaFoldDB" id="A0A098G119"/>
<evidence type="ECO:0000313" key="8">
    <source>
        <dbReference type="EMBL" id="CEG55681.1"/>
    </source>
</evidence>
<dbReference type="GO" id="GO:0006310">
    <property type="term" value="P:DNA recombination"/>
    <property type="evidence" value="ECO:0007669"/>
    <property type="project" value="UniProtKB-KW"/>
</dbReference>
<dbReference type="InterPro" id="IPR011010">
    <property type="entry name" value="DNA_brk_join_enz"/>
</dbReference>
<dbReference type="CDD" id="cd00801">
    <property type="entry name" value="INT_P4_C"/>
    <property type="match status" value="1"/>
</dbReference>
<proteinExistence type="inferred from homology"/>
<keyword evidence="9" id="KW-1185">Reference proteome</keyword>
<protein>
    <submittedName>
        <fullName evidence="8">Integrase</fullName>
    </submittedName>
</protein>
<keyword evidence="4" id="KW-0233">DNA recombination</keyword>
<dbReference type="Pfam" id="PF13356">
    <property type="entry name" value="Arm-DNA-bind_3"/>
    <property type="match status" value="1"/>
</dbReference>
<dbReference type="InterPro" id="IPR038488">
    <property type="entry name" value="Integrase_DNA-bd_sf"/>
</dbReference>
<dbReference type="Pfam" id="PF00589">
    <property type="entry name" value="Phage_integrase"/>
    <property type="match status" value="1"/>
</dbReference>
<dbReference type="STRING" id="1212491.LFA_0203"/>
<evidence type="ECO:0000259" key="7">
    <source>
        <dbReference type="PROSITE" id="PS51900"/>
    </source>
</evidence>
<dbReference type="PROSITE" id="PS51900">
    <property type="entry name" value="CB"/>
    <property type="match status" value="1"/>
</dbReference>
<dbReference type="SUPFAM" id="SSF56349">
    <property type="entry name" value="DNA breaking-rejoining enzymes"/>
    <property type="match status" value="1"/>
</dbReference>
<evidence type="ECO:0000256" key="4">
    <source>
        <dbReference type="ARBA" id="ARBA00023172"/>
    </source>
</evidence>
<dbReference type="OrthoDB" id="9795573at2"/>
<dbReference type="InterPro" id="IPR025166">
    <property type="entry name" value="Integrase_DNA_bind_dom"/>
</dbReference>
<dbReference type="InterPro" id="IPR044068">
    <property type="entry name" value="CB"/>
</dbReference>
<dbReference type="HOGENOM" id="CLU_027562_0_0_6"/>
<keyword evidence="2" id="KW-0229">DNA integration</keyword>
<dbReference type="GO" id="GO:0003677">
    <property type="term" value="F:DNA binding"/>
    <property type="evidence" value="ECO:0007669"/>
    <property type="project" value="UniProtKB-UniRule"/>
</dbReference>
<keyword evidence="3 5" id="KW-0238">DNA-binding</keyword>
<dbReference type="PANTHER" id="PTHR30629">
    <property type="entry name" value="PROPHAGE INTEGRASE"/>
    <property type="match status" value="1"/>
</dbReference>
<dbReference type="InterPro" id="IPR013762">
    <property type="entry name" value="Integrase-like_cat_sf"/>
</dbReference>
<dbReference type="GO" id="GO:0015074">
    <property type="term" value="P:DNA integration"/>
    <property type="evidence" value="ECO:0007669"/>
    <property type="project" value="UniProtKB-KW"/>
</dbReference>
<name>A0A098G119_9GAMM</name>
<dbReference type="Gene3D" id="1.10.150.130">
    <property type="match status" value="1"/>
</dbReference>
<evidence type="ECO:0000313" key="9">
    <source>
        <dbReference type="Proteomes" id="UP000032430"/>
    </source>
</evidence>
<gene>
    <name evidence="8" type="primary">int</name>
    <name evidence="8" type="ORF">LFA_0203</name>
</gene>
<dbReference type="InterPro" id="IPR050808">
    <property type="entry name" value="Phage_Integrase"/>
</dbReference>
<dbReference type="KEGG" id="lfa:LFA_0203"/>
<dbReference type="RefSeq" id="WP_045094521.1">
    <property type="nucleotide sequence ID" value="NZ_LN614827.1"/>
</dbReference>
<dbReference type="InterPro" id="IPR053876">
    <property type="entry name" value="Phage_int_M"/>
</dbReference>
<dbReference type="InterPro" id="IPR002104">
    <property type="entry name" value="Integrase_catalytic"/>
</dbReference>
<feature type="domain" description="Core-binding (CB)" evidence="7">
    <location>
        <begin position="98"/>
        <end position="179"/>
    </location>
</feature>
<evidence type="ECO:0000256" key="5">
    <source>
        <dbReference type="PROSITE-ProRule" id="PRU01248"/>
    </source>
</evidence>
<feature type="domain" description="Tyr recombinase" evidence="6">
    <location>
        <begin position="203"/>
        <end position="382"/>
    </location>
</feature>
<dbReference type="Gene3D" id="3.30.160.390">
    <property type="entry name" value="Integrase, DNA-binding domain"/>
    <property type="match status" value="1"/>
</dbReference>
<dbReference type="Gene3D" id="1.10.443.10">
    <property type="entry name" value="Intergrase catalytic core"/>
    <property type="match status" value="1"/>
</dbReference>
<evidence type="ECO:0000256" key="3">
    <source>
        <dbReference type="ARBA" id="ARBA00023125"/>
    </source>
</evidence>
<dbReference type="Pfam" id="PF22022">
    <property type="entry name" value="Phage_int_M"/>
    <property type="match status" value="1"/>
</dbReference>
<reference evidence="9" key="1">
    <citation type="submission" date="2014-09" db="EMBL/GenBank/DDBJ databases">
        <authorList>
            <person name="Gomez-Valero L."/>
        </authorList>
    </citation>
    <scope>NUCLEOTIDE SEQUENCE [LARGE SCALE GENOMIC DNA]</scope>
    <source>
        <strain evidence="9">ATCC700992</strain>
    </source>
</reference>
<dbReference type="EMBL" id="LN614827">
    <property type="protein sequence ID" value="CEG55681.1"/>
    <property type="molecule type" value="Genomic_DNA"/>
</dbReference>
<sequence length="394" mass="45303">MTLTVVEIKNAKPKEKPYKMADEKGLYLLINPNGSKLWKFKYRFAGVEKKLSFGAFPDVSLSAARDARDEARRQLTNTIDPGILKNSIKRSKKMAEENSFEAVAREWHAKFTPQWSKNHGERILIRFEQNIFPWLGKRPINEVTAPEILSALRRIENRGAVETAHRVSQICGQVFRYAIVIGKAERNPAADLRGALAPVKQKHHASIIDPVEIGKLLSATHDYRGSYTTKCALQLAPLFFVRPGELRRAEWVEFDLEKAEWRIPAEKMKMKEQHIVPLSTQSIEILKELHAYTGSGKYVFPSLRSSDRPMSENTVLAALRRLGYNSDEMTGHGFRSMASTLLNEHGWNRDAIERQLAHAERNNIRAAYNYAEYLPERRKMMQWWADYLHSLMNN</sequence>
<dbReference type="PROSITE" id="PS51898">
    <property type="entry name" value="TYR_RECOMBINASE"/>
    <property type="match status" value="1"/>
</dbReference>
<evidence type="ECO:0000256" key="2">
    <source>
        <dbReference type="ARBA" id="ARBA00022908"/>
    </source>
</evidence>
<dbReference type="PANTHER" id="PTHR30629:SF2">
    <property type="entry name" value="PROPHAGE INTEGRASE INTS-RELATED"/>
    <property type="match status" value="1"/>
</dbReference>
<accession>A0A098G119</accession>
<comment type="similarity">
    <text evidence="1">Belongs to the 'phage' integrase family.</text>
</comment>
<evidence type="ECO:0000256" key="1">
    <source>
        <dbReference type="ARBA" id="ARBA00008857"/>
    </source>
</evidence>
<organism evidence="8 9">
    <name type="scientific">Legionella fallonii LLAP-10</name>
    <dbReference type="NCBI Taxonomy" id="1212491"/>
    <lineage>
        <taxon>Bacteria</taxon>
        <taxon>Pseudomonadati</taxon>
        <taxon>Pseudomonadota</taxon>
        <taxon>Gammaproteobacteria</taxon>
        <taxon>Legionellales</taxon>
        <taxon>Legionellaceae</taxon>
        <taxon>Legionella</taxon>
    </lineage>
</organism>
<dbReference type="InterPro" id="IPR010998">
    <property type="entry name" value="Integrase_recombinase_N"/>
</dbReference>